<name>A0A8X6XMQ4_9ARAC</name>
<evidence type="ECO:0000313" key="1">
    <source>
        <dbReference type="EMBL" id="GFY56109.1"/>
    </source>
</evidence>
<reference evidence="1" key="1">
    <citation type="submission" date="2020-08" db="EMBL/GenBank/DDBJ databases">
        <title>Multicomponent nature underlies the extraordinary mechanical properties of spider dragline silk.</title>
        <authorList>
            <person name="Kono N."/>
            <person name="Nakamura H."/>
            <person name="Mori M."/>
            <person name="Yoshida Y."/>
            <person name="Ohtoshi R."/>
            <person name="Malay A.D."/>
            <person name="Moran D.A.P."/>
            <person name="Tomita M."/>
            <person name="Numata K."/>
            <person name="Arakawa K."/>
        </authorList>
    </citation>
    <scope>NUCLEOTIDE SEQUENCE</scope>
</reference>
<evidence type="ECO:0000313" key="2">
    <source>
        <dbReference type="Proteomes" id="UP000886998"/>
    </source>
</evidence>
<dbReference type="OrthoDB" id="6421235at2759"/>
<dbReference type="AlphaFoldDB" id="A0A8X6XMQ4"/>
<protein>
    <submittedName>
        <fullName evidence="1">DUF1758 domain-containing protein</fullName>
    </submittedName>
</protein>
<gene>
    <name evidence="1" type="primary">NCL1_54936</name>
    <name evidence="1" type="ORF">TNIN_14681</name>
</gene>
<comment type="caution">
    <text evidence="1">The sequence shown here is derived from an EMBL/GenBank/DDBJ whole genome shotgun (WGS) entry which is preliminary data.</text>
</comment>
<proteinExistence type="predicted"/>
<accession>A0A8X6XMQ4</accession>
<keyword evidence="2" id="KW-1185">Reference proteome</keyword>
<dbReference type="EMBL" id="BMAV01010769">
    <property type="protein sequence ID" value="GFY56109.1"/>
    <property type="molecule type" value="Genomic_DNA"/>
</dbReference>
<sequence length="100" mass="11247">MFSEKKVCDIVRKVSSPVMINELIRRWIILSDLANECEIDLLIGVNIAGMLFMGDCIELDSGLFLLKTRLGYVMSGKQVVFGKLDEECDTSLYVISLLVK</sequence>
<dbReference type="Proteomes" id="UP000886998">
    <property type="component" value="Unassembled WGS sequence"/>
</dbReference>
<organism evidence="1 2">
    <name type="scientific">Trichonephila inaurata madagascariensis</name>
    <dbReference type="NCBI Taxonomy" id="2747483"/>
    <lineage>
        <taxon>Eukaryota</taxon>
        <taxon>Metazoa</taxon>
        <taxon>Ecdysozoa</taxon>
        <taxon>Arthropoda</taxon>
        <taxon>Chelicerata</taxon>
        <taxon>Arachnida</taxon>
        <taxon>Araneae</taxon>
        <taxon>Araneomorphae</taxon>
        <taxon>Entelegynae</taxon>
        <taxon>Araneoidea</taxon>
        <taxon>Nephilidae</taxon>
        <taxon>Trichonephila</taxon>
        <taxon>Trichonephila inaurata</taxon>
    </lineage>
</organism>